<gene>
    <name evidence="2" type="ORF">BPSY_2139</name>
</gene>
<evidence type="ECO:0000313" key="2">
    <source>
        <dbReference type="EMBL" id="KFI80787.1"/>
    </source>
</evidence>
<dbReference type="STRING" id="218140.BPSY_2139"/>
<reference evidence="2 3" key="1">
    <citation type="submission" date="2014-03" db="EMBL/GenBank/DDBJ databases">
        <title>Genomics of Bifidobacteria.</title>
        <authorList>
            <person name="Ventura M."/>
            <person name="Milani C."/>
            <person name="Lugli G.A."/>
        </authorList>
    </citation>
    <scope>NUCLEOTIDE SEQUENCE [LARGE SCALE GENOMIC DNA]</scope>
    <source>
        <strain evidence="2 3">LMG 21775</strain>
    </source>
</reference>
<dbReference type="eggNOG" id="COG3410">
    <property type="taxonomic scope" value="Bacteria"/>
</dbReference>
<dbReference type="InterPro" id="IPR018647">
    <property type="entry name" value="SLFN_3-like_DNA/RNA_helicase"/>
</dbReference>
<protein>
    <recommendedName>
        <fullName evidence="1">Schlafen group 3-like DNA/RNA helicase domain-containing protein</fullName>
    </recommendedName>
</protein>
<keyword evidence="3" id="KW-1185">Reference proteome</keyword>
<dbReference type="Pfam" id="PF09848">
    <property type="entry name" value="SLFN-g3_helicase"/>
    <property type="match status" value="1"/>
</dbReference>
<comment type="caution">
    <text evidence="2">The sequence shown here is derived from an EMBL/GenBank/DDBJ whole genome shotgun (WGS) entry which is preliminary data.</text>
</comment>
<evidence type="ECO:0000259" key="1">
    <source>
        <dbReference type="Pfam" id="PF09848"/>
    </source>
</evidence>
<sequence>MLGGTTVRILVNHAEMWRRYRDLAASQECLRKAQVLRPTSYINASDKRSALSGRQGGADIALVDEAHLLLTQPNPYTRFHAENQLSEIVRLSKVTVIAYDENQVLRLRSRWDEDVLDKALAGAWTTEIRLDDQHRMGASREIRGWVRSFALGGGPVTPPPPGDGHFEMKVFRNAGAMRDAVLARDVRGPSRLLSTYDYPYRLDGKDYFIEEEGLRIPWDRYQPQAASPWPQRPETVKEVGSVYTIQGMDLDWAGVILGPSNTLDGEGRLRPLPELYQDQAAFTGVARLKTQGMDADAIEHSRVCLLRNALMTLLTRPRKGLFLYAHDPRLLRALLPEE</sequence>
<feature type="domain" description="Schlafen group 3-like DNA/RNA helicase" evidence="1">
    <location>
        <begin position="4"/>
        <end position="327"/>
    </location>
</feature>
<dbReference type="AlphaFoldDB" id="A0A087CBY7"/>
<dbReference type="EMBL" id="JGZI01000011">
    <property type="protein sequence ID" value="KFI80787.1"/>
    <property type="molecule type" value="Genomic_DNA"/>
</dbReference>
<accession>A0A087CBY7</accession>
<dbReference type="Proteomes" id="UP000029050">
    <property type="component" value="Unassembled WGS sequence"/>
</dbReference>
<evidence type="ECO:0000313" key="3">
    <source>
        <dbReference type="Proteomes" id="UP000029050"/>
    </source>
</evidence>
<organism evidence="2 3">
    <name type="scientific">Bifidobacterium psychraerophilum</name>
    <dbReference type="NCBI Taxonomy" id="218140"/>
    <lineage>
        <taxon>Bacteria</taxon>
        <taxon>Bacillati</taxon>
        <taxon>Actinomycetota</taxon>
        <taxon>Actinomycetes</taxon>
        <taxon>Bifidobacteriales</taxon>
        <taxon>Bifidobacteriaceae</taxon>
        <taxon>Bifidobacterium</taxon>
    </lineage>
</organism>
<proteinExistence type="predicted"/>
<name>A0A087CBY7_9BIFI</name>